<dbReference type="InterPro" id="IPR058922">
    <property type="entry name" value="WHD_DRP"/>
</dbReference>
<reference evidence="7" key="1">
    <citation type="journal article" date="2019" name="Gigascience">
        <title>De novo genome assembly of the endangered Acer yangbiense, a plant species with extremely small populations endemic to Yunnan Province, China.</title>
        <authorList>
            <person name="Yang J."/>
            <person name="Wariss H.M."/>
            <person name="Tao L."/>
            <person name="Zhang R."/>
            <person name="Yun Q."/>
            <person name="Hollingsworth P."/>
            <person name="Dao Z."/>
            <person name="Luo G."/>
            <person name="Guo H."/>
            <person name="Ma Y."/>
            <person name="Sun W."/>
        </authorList>
    </citation>
    <scope>NUCLEOTIDE SEQUENCE [LARGE SCALE GENOMIC DNA]</scope>
    <source>
        <strain evidence="7">cv. Malutang</strain>
    </source>
</reference>
<feature type="domain" description="Disease resistance R13L4/SHOC-2-like LRR" evidence="5">
    <location>
        <begin position="394"/>
        <end position="574"/>
    </location>
</feature>
<dbReference type="PANTHER" id="PTHR47186:SF54">
    <property type="entry name" value="DISEASE RESISTANCE RPP13-LIKE PROTEIN 4"/>
    <property type="match status" value="1"/>
</dbReference>
<keyword evidence="1" id="KW-0677">Repeat</keyword>
<evidence type="ECO:0000259" key="5">
    <source>
        <dbReference type="Pfam" id="PF23598"/>
    </source>
</evidence>
<dbReference type="AlphaFoldDB" id="A0A5C7IBK2"/>
<evidence type="ECO:0000256" key="2">
    <source>
        <dbReference type="ARBA" id="ARBA00022821"/>
    </source>
</evidence>
<organism evidence="6 7">
    <name type="scientific">Acer yangbiense</name>
    <dbReference type="NCBI Taxonomy" id="1000413"/>
    <lineage>
        <taxon>Eukaryota</taxon>
        <taxon>Viridiplantae</taxon>
        <taxon>Streptophyta</taxon>
        <taxon>Embryophyta</taxon>
        <taxon>Tracheophyta</taxon>
        <taxon>Spermatophyta</taxon>
        <taxon>Magnoliopsida</taxon>
        <taxon>eudicotyledons</taxon>
        <taxon>Gunneridae</taxon>
        <taxon>Pentapetalae</taxon>
        <taxon>rosids</taxon>
        <taxon>malvids</taxon>
        <taxon>Sapindales</taxon>
        <taxon>Sapindaceae</taxon>
        <taxon>Hippocastanoideae</taxon>
        <taxon>Acereae</taxon>
        <taxon>Acer</taxon>
    </lineage>
</organism>
<dbReference type="Pfam" id="PF23559">
    <property type="entry name" value="WHD_DRP"/>
    <property type="match status" value="1"/>
</dbReference>
<dbReference type="GO" id="GO:0006952">
    <property type="term" value="P:defense response"/>
    <property type="evidence" value="ECO:0007669"/>
    <property type="project" value="UniProtKB-KW"/>
</dbReference>
<feature type="region of interest" description="Disordered" evidence="3">
    <location>
        <begin position="573"/>
        <end position="634"/>
    </location>
</feature>
<feature type="compositionally biased region" description="Basic and acidic residues" evidence="3">
    <location>
        <begin position="618"/>
        <end position="627"/>
    </location>
</feature>
<comment type="caution">
    <text evidence="6">The sequence shown here is derived from an EMBL/GenBank/DDBJ whole genome shotgun (WGS) entry which is preliminary data.</text>
</comment>
<evidence type="ECO:0008006" key="8">
    <source>
        <dbReference type="Google" id="ProtNLM"/>
    </source>
</evidence>
<evidence type="ECO:0000259" key="4">
    <source>
        <dbReference type="Pfam" id="PF23559"/>
    </source>
</evidence>
<evidence type="ECO:0000256" key="3">
    <source>
        <dbReference type="SAM" id="MobiDB-lite"/>
    </source>
</evidence>
<keyword evidence="7" id="KW-1185">Reference proteome</keyword>
<dbReference type="PANTHER" id="PTHR47186">
    <property type="entry name" value="LEUCINE-RICH REPEAT-CONTAINING PROTEIN 57"/>
    <property type="match status" value="1"/>
</dbReference>
<evidence type="ECO:0000313" key="6">
    <source>
        <dbReference type="EMBL" id="TXG66072.1"/>
    </source>
</evidence>
<dbReference type="InterPro" id="IPR036388">
    <property type="entry name" value="WH-like_DNA-bd_sf"/>
</dbReference>
<dbReference type="InterPro" id="IPR032675">
    <property type="entry name" value="LRR_dom_sf"/>
</dbReference>
<dbReference type="OrthoDB" id="1110401at2759"/>
<dbReference type="SUPFAM" id="SSF52058">
    <property type="entry name" value="L domain-like"/>
    <property type="match status" value="1"/>
</dbReference>
<dbReference type="Pfam" id="PF23598">
    <property type="entry name" value="LRR_14"/>
    <property type="match status" value="1"/>
</dbReference>
<dbReference type="Gene3D" id="3.80.10.10">
    <property type="entry name" value="Ribonuclease Inhibitor"/>
    <property type="match status" value="1"/>
</dbReference>
<dbReference type="InterPro" id="IPR055414">
    <property type="entry name" value="LRR_R13L4/SHOC2-like"/>
</dbReference>
<evidence type="ECO:0000313" key="7">
    <source>
        <dbReference type="Proteomes" id="UP000323000"/>
    </source>
</evidence>
<keyword evidence="2" id="KW-0611">Plant defense</keyword>
<dbReference type="EMBL" id="VAHF01000003">
    <property type="protein sequence ID" value="TXG66072.1"/>
    <property type="molecule type" value="Genomic_DNA"/>
</dbReference>
<accession>A0A5C7IBK2</accession>
<dbReference type="Gene3D" id="1.10.10.10">
    <property type="entry name" value="Winged helix-like DNA-binding domain superfamily/Winged helix DNA-binding domain"/>
    <property type="match status" value="1"/>
</dbReference>
<name>A0A5C7IBK2_9ROSI</name>
<evidence type="ECO:0000256" key="1">
    <source>
        <dbReference type="ARBA" id="ARBA00022737"/>
    </source>
</evidence>
<feature type="domain" description="Disease resistance protein winged helix" evidence="4">
    <location>
        <begin position="255"/>
        <end position="320"/>
    </location>
</feature>
<sequence>MASSNSSSQPNACENLMIQGLIETISKLHNILSEAKLFFPAASIQENHQNVNQGDDKEKDKGDSSKRDLGNCFQLCDDLAGLMDKTRKEKSSIKEEEKNDSDCFQEIDTPEKICNDLNYMKSALTKLKVFEDGLGKPIETLKCSIENILQTHESNGSIRTEQIQPKLREIRKQIFKLKIRISSLHIISSTKSDANRYLPTSIGSNPYNATDDLPNLHMEKEKENQFTQSSYFEEFQVMFGKLDIKSKLCLLCFAVFPEDAVIKKRLLVHWWIGERLLDEEKTVEDSTHKILEDFVMNGFIKPVNRKYRKVANSFKMHTFVRSAVIMLAKEDGFFDYDPEGNPSSNFLSSDRACLVNAQLLETEKLDKLKTEKLDKLKTLFNVSNQFPDFTLEWFSKMRRLRVLYLGRWQSSGKHRHIEVESTEFLKGLKYMEDLRLLSLHGISGIRELPSSISKLKRLRILDLRACYNLENLPKQVGSLKMLTNLDISECYLLDYMPKELLSLSELQVLKGFVITDAKHGSFCTLADLAGLEKLQKLSINVNSVAFSLEEIFTTLQKFEALLKLQVAWGGESLQAKPEARNKGNEGDIKKKEKSAVKSTNQEKIREGQEQDDGATRTNKADDSENNKKPKGVIKRSYTMFKGPTSFEPENQGFPKKLEKLDLQCFPQETLPSSLSPENMKSLQKLYIRGGRLNSLGKVEEGHEKWAVEVLRFKYLNELKVSWRELHEVFPHLKYFEKFKCPKVTFCPCDSSGVWLR</sequence>
<gene>
    <name evidence="6" type="ORF">EZV62_007347</name>
</gene>
<proteinExistence type="predicted"/>
<feature type="compositionally biased region" description="Basic and acidic residues" evidence="3">
    <location>
        <begin position="577"/>
        <end position="608"/>
    </location>
</feature>
<dbReference type="Proteomes" id="UP000323000">
    <property type="component" value="Chromosome 3"/>
</dbReference>
<protein>
    <recommendedName>
        <fullName evidence="8">Rx N-terminal domain-containing protein</fullName>
    </recommendedName>
</protein>